<dbReference type="AlphaFoldDB" id="A0A182J488"/>
<name>A0A182J488_ANOAO</name>
<feature type="region of interest" description="Disordered" evidence="1">
    <location>
        <begin position="1"/>
        <end position="63"/>
    </location>
</feature>
<feature type="compositionally biased region" description="Polar residues" evidence="1">
    <location>
        <begin position="16"/>
        <end position="31"/>
    </location>
</feature>
<dbReference type="VEuPathDB" id="VectorBase:AATE011033"/>
<accession>A0A182J488</accession>
<dbReference type="EnsemblMetazoa" id="AATE011033-RA">
    <property type="protein sequence ID" value="AATE011033-PA.1"/>
    <property type="gene ID" value="AATE011033"/>
</dbReference>
<feature type="region of interest" description="Disordered" evidence="1">
    <location>
        <begin position="330"/>
        <end position="379"/>
    </location>
</feature>
<organism evidence="2">
    <name type="scientific">Anopheles atroparvus</name>
    <name type="common">European mosquito</name>
    <dbReference type="NCBI Taxonomy" id="41427"/>
    <lineage>
        <taxon>Eukaryota</taxon>
        <taxon>Metazoa</taxon>
        <taxon>Ecdysozoa</taxon>
        <taxon>Arthropoda</taxon>
        <taxon>Hexapoda</taxon>
        <taxon>Insecta</taxon>
        <taxon>Pterygota</taxon>
        <taxon>Neoptera</taxon>
        <taxon>Endopterygota</taxon>
        <taxon>Diptera</taxon>
        <taxon>Nematocera</taxon>
        <taxon>Culicoidea</taxon>
        <taxon>Culicidae</taxon>
        <taxon>Anophelinae</taxon>
        <taxon>Anopheles</taxon>
    </lineage>
</organism>
<feature type="compositionally biased region" description="Low complexity" evidence="1">
    <location>
        <begin position="708"/>
        <end position="727"/>
    </location>
</feature>
<protein>
    <submittedName>
        <fullName evidence="2">Uncharacterized protein</fullName>
    </submittedName>
</protein>
<feature type="region of interest" description="Disordered" evidence="1">
    <location>
        <begin position="534"/>
        <end position="558"/>
    </location>
</feature>
<feature type="compositionally biased region" description="Polar residues" evidence="1">
    <location>
        <begin position="484"/>
        <end position="510"/>
    </location>
</feature>
<feature type="region of interest" description="Disordered" evidence="1">
    <location>
        <begin position="81"/>
        <end position="136"/>
    </location>
</feature>
<sequence length="877" mass="95411">MMMMVTTTAEDDGCGPSSNGRETAIASNYCDNLSAADEADGEEEEEEDEENEEHNEAGQQQHHLHHEHLLMNANSIGHLECTEENEEEVGEPLEEDQYGQHDHLDHERQQEQHQQQLQIGGRSEEDDEDGPPGSFVLDHQQMQQLQQQFQLTGTQGVHQHQQLQQQDGMIHGHPQGITTGTHHLLLAGADVGMTFDEGCTSELIADGVDCVLQGECEEEEPEEQLDGEEVYPGPAGDSMDSEPDGQMHQSLHQHAGMVHHQQQQQHYQNHHHQLVEKYIEEVDGSGGGSVGATGAGSGGAGYVLETTGGEMISTEIVEHNHHDHGTVMVEEQDTQEQQQQRRRRSMVVEEEPVESRQEEPVNGGEILSEADDGATGAGEGALLENNRLLDVNDDGLLHEVGTIVEVQHEEEHHHQEEELGQQQEPNQKEQQRQPRDGRDVPNMIIDGGMGVAMVHPVAQRSLPEVLVTRQQQQQHQQQLPPASVSKSSVPTEHFLPTSTNTTNNVPAASAARRTTTILVVEDCIATNGVDHHQHNLPPFQHQPVRYGRRPSIDAEGNGRMTRNLLPLKFVPECGAGGGGATLVKKSFPEPLDLYLVESGSVESVAGRAAVMGGVRCGGSVVRPGGEEALAPCGDWPQFKMKMMDTSKMLVVDHHQLVDGSNSIILSPIGTAGTPTMASSPGATSLQASNLLAGQQPQLQTLHQHMVSTSQQQQQQQQQHHTIQQQSPTTIPMTAATLVQQIAAQNHHQQQQLHPNAAATTAGISFLAHHHHPQQPGAATVINPQQQQQPTQQQQQGMSIFQLQASVQQQQQQPHGNGQTALGGVATTVTSHPVTVGGSSAIQLTSEASAVIKPFFTLPTCVRVHGICFGKLAILRLI</sequence>
<evidence type="ECO:0000313" key="2">
    <source>
        <dbReference type="EnsemblMetazoa" id="AATE011033-PA.1"/>
    </source>
</evidence>
<reference evidence="2" key="1">
    <citation type="submission" date="2022-08" db="UniProtKB">
        <authorList>
            <consortium name="EnsemblMetazoa"/>
        </authorList>
    </citation>
    <scope>IDENTIFICATION</scope>
    <source>
        <strain evidence="2">EBRO</strain>
    </source>
</reference>
<feature type="compositionally biased region" description="Acidic residues" evidence="1">
    <location>
        <begin position="82"/>
        <end position="97"/>
    </location>
</feature>
<feature type="compositionally biased region" description="Basic and acidic residues" evidence="1">
    <location>
        <begin position="98"/>
        <end position="111"/>
    </location>
</feature>
<feature type="compositionally biased region" description="Acidic residues" evidence="1">
    <location>
        <begin position="37"/>
        <end position="53"/>
    </location>
</feature>
<proteinExistence type="predicted"/>
<feature type="region of interest" description="Disordered" evidence="1">
    <location>
        <begin position="706"/>
        <end position="727"/>
    </location>
</feature>
<feature type="compositionally biased region" description="Basic and acidic residues" evidence="1">
    <location>
        <begin position="426"/>
        <end position="439"/>
    </location>
</feature>
<feature type="region of interest" description="Disordered" evidence="1">
    <location>
        <begin position="409"/>
        <end position="443"/>
    </location>
</feature>
<feature type="region of interest" description="Disordered" evidence="1">
    <location>
        <begin position="466"/>
        <end position="510"/>
    </location>
</feature>
<evidence type="ECO:0000256" key="1">
    <source>
        <dbReference type="SAM" id="MobiDB-lite"/>
    </source>
</evidence>